<dbReference type="GO" id="GO:0005739">
    <property type="term" value="C:mitochondrion"/>
    <property type="evidence" value="ECO:0007669"/>
    <property type="project" value="TreeGrafter"/>
</dbReference>
<evidence type="ECO:0000313" key="1">
    <source>
        <dbReference type="EMBL" id="ANB15037.1"/>
    </source>
</evidence>
<name>A0A161HML2_9ASCO</name>
<evidence type="ECO:0008006" key="3">
    <source>
        <dbReference type="Google" id="ProtNLM"/>
    </source>
</evidence>
<reference evidence="1 2" key="1">
    <citation type="submission" date="2016-02" db="EMBL/GenBank/DDBJ databases">
        <title>Complete genome sequence and transcriptome regulation of the pentose utilising yeast Sugiyamaella lignohabitans.</title>
        <authorList>
            <person name="Bellasio M."/>
            <person name="Peymann A."/>
            <person name="Valli M."/>
            <person name="Sipitzky M."/>
            <person name="Graf A."/>
            <person name="Sauer M."/>
            <person name="Marx H."/>
            <person name="Mattanovich D."/>
        </authorList>
    </citation>
    <scope>NUCLEOTIDE SEQUENCE [LARGE SCALE GENOMIC DNA]</scope>
    <source>
        <strain evidence="1 2">CBS 10342</strain>
    </source>
</reference>
<dbReference type="OrthoDB" id="10251048at2759"/>
<dbReference type="GeneID" id="30034592"/>
<dbReference type="Proteomes" id="UP000189580">
    <property type="component" value="Chromosome b"/>
</dbReference>
<dbReference type="InterPro" id="IPR006357">
    <property type="entry name" value="HAD-SF_hydro_IIA"/>
</dbReference>
<gene>
    <name evidence="1" type="ORF">AWJ20_2657</name>
</gene>
<dbReference type="InterPro" id="IPR050324">
    <property type="entry name" value="CDP-alcohol_PTase-I"/>
</dbReference>
<dbReference type="InterPro" id="IPR006353">
    <property type="entry name" value="HAD-SF_hydro_IIA_CECR5"/>
</dbReference>
<dbReference type="InterPro" id="IPR036412">
    <property type="entry name" value="HAD-like_sf"/>
</dbReference>
<dbReference type="Pfam" id="PF13242">
    <property type="entry name" value="Hydrolase_like"/>
    <property type="match status" value="1"/>
</dbReference>
<dbReference type="FunFam" id="3.40.50.1000:FF:000069">
    <property type="entry name" value="HAD-superfamily subfamily IIA hydrolase"/>
    <property type="match status" value="1"/>
</dbReference>
<dbReference type="NCBIfam" id="TIGR01460">
    <property type="entry name" value="HAD-SF-IIA"/>
    <property type="match status" value="1"/>
</dbReference>
<dbReference type="PANTHER" id="PTHR14269">
    <property type="entry name" value="CDP-DIACYLGLYCEROL--GLYCEROL-3-PHOSPHATE 3-PHOSPHATIDYLTRANSFERASE-RELATED"/>
    <property type="match status" value="1"/>
</dbReference>
<dbReference type="GO" id="GO:0046474">
    <property type="term" value="P:glycerophospholipid biosynthetic process"/>
    <property type="evidence" value="ECO:0007669"/>
    <property type="project" value="TreeGrafter"/>
</dbReference>
<protein>
    <recommendedName>
        <fullName evidence="3">Phosphatidyl synthase</fullName>
    </recommendedName>
</protein>
<organism evidence="1 2">
    <name type="scientific">Sugiyamaella lignohabitans</name>
    <dbReference type="NCBI Taxonomy" id="796027"/>
    <lineage>
        <taxon>Eukaryota</taxon>
        <taxon>Fungi</taxon>
        <taxon>Dikarya</taxon>
        <taxon>Ascomycota</taxon>
        <taxon>Saccharomycotina</taxon>
        <taxon>Dipodascomycetes</taxon>
        <taxon>Dipodascales</taxon>
        <taxon>Trichomonascaceae</taxon>
        <taxon>Sugiyamaella</taxon>
    </lineage>
</organism>
<dbReference type="AlphaFoldDB" id="A0A161HML2"/>
<dbReference type="Pfam" id="PF13344">
    <property type="entry name" value="Hydrolase_6"/>
    <property type="match status" value="1"/>
</dbReference>
<dbReference type="RefSeq" id="XP_018737514.1">
    <property type="nucleotide sequence ID" value="XM_018879614.1"/>
</dbReference>
<keyword evidence="2" id="KW-1185">Reference proteome</keyword>
<dbReference type="InterPro" id="IPR023214">
    <property type="entry name" value="HAD_sf"/>
</dbReference>
<dbReference type="SUPFAM" id="SSF56784">
    <property type="entry name" value="HAD-like"/>
    <property type="match status" value="2"/>
</dbReference>
<dbReference type="KEGG" id="slb:AWJ20_2657"/>
<sequence length="395" mass="44163">MEEPQHIIDKPRIASYAFAFDIDGVLVKGSETIPEAPEALRILNGDNKYNITVPYIFVTNGGGKTEKLRCEDLSDRLGVPVLPEQFIQGHTPMKDLAEKFNTVLVVGGVGEACRNVAHSYGFRDVVTPGDILKWNPHVSPYRTLSEDEYNNSKERDFSKVAIEAILVFADSREWASDQQIILELLMSKNGVMGTTSENHDEGPPIYFAHNDFVWSTNYKLNRIGMGALLVSISALYQEHTGRQLDKVIKFGKPNQETFAYASKVLTDWRQQSYGSFSDRHTTDESDSALTTTAATTPNSANNIVLEGEESEAEEIKEYLPSASTVYFVGDTPESDIRFANTFDKRWHSILVKTGVYQDGTEPTFKPKTICSNVLEAVKFAIEREHLKELEEMGSA</sequence>
<evidence type="ECO:0000313" key="2">
    <source>
        <dbReference type="Proteomes" id="UP000189580"/>
    </source>
</evidence>
<dbReference type="NCBIfam" id="TIGR01456">
    <property type="entry name" value="CECR5"/>
    <property type="match status" value="1"/>
</dbReference>
<accession>A0A161HML2</accession>
<proteinExistence type="predicted"/>
<dbReference type="PANTHER" id="PTHR14269:SF4">
    <property type="entry name" value="CAT EYE SYNDROME CRITICAL REGION PROTEIN 5"/>
    <property type="match status" value="1"/>
</dbReference>
<dbReference type="Gene3D" id="3.40.50.1000">
    <property type="entry name" value="HAD superfamily/HAD-like"/>
    <property type="match status" value="2"/>
</dbReference>
<dbReference type="EMBL" id="CP014503">
    <property type="protein sequence ID" value="ANB15037.1"/>
    <property type="molecule type" value="Genomic_DNA"/>
</dbReference>